<keyword evidence="2" id="KW-1185">Reference proteome</keyword>
<evidence type="ECO:0000313" key="1">
    <source>
        <dbReference type="EMBL" id="TWU35324.1"/>
    </source>
</evidence>
<comment type="caution">
    <text evidence="1">The sequence shown here is derived from an EMBL/GenBank/DDBJ whole genome shotgun (WGS) entry which is preliminary data.</text>
</comment>
<dbReference type="OrthoDB" id="289170at2"/>
<dbReference type="AlphaFoldDB" id="A0A5C6DH38"/>
<proteinExistence type="predicted"/>
<reference evidence="1 2" key="1">
    <citation type="submission" date="2019-02" db="EMBL/GenBank/DDBJ databases">
        <title>Deep-cultivation of Planctomycetes and their phenomic and genomic characterization uncovers novel biology.</title>
        <authorList>
            <person name="Wiegand S."/>
            <person name="Jogler M."/>
            <person name="Boedeker C."/>
            <person name="Pinto D."/>
            <person name="Vollmers J."/>
            <person name="Rivas-Marin E."/>
            <person name="Kohn T."/>
            <person name="Peeters S.H."/>
            <person name="Heuer A."/>
            <person name="Rast P."/>
            <person name="Oberbeckmann S."/>
            <person name="Bunk B."/>
            <person name="Jeske O."/>
            <person name="Meyerdierks A."/>
            <person name="Storesund J.E."/>
            <person name="Kallscheuer N."/>
            <person name="Luecker S."/>
            <person name="Lage O.M."/>
            <person name="Pohl T."/>
            <person name="Merkel B.J."/>
            <person name="Hornburger P."/>
            <person name="Mueller R.-W."/>
            <person name="Bruemmer F."/>
            <person name="Labrenz M."/>
            <person name="Spormann A.M."/>
            <person name="Op Den Camp H."/>
            <person name="Overmann J."/>
            <person name="Amann R."/>
            <person name="Jetten M.S.M."/>
            <person name="Mascher T."/>
            <person name="Medema M.H."/>
            <person name="Devos D.P."/>
            <person name="Kaster A.-K."/>
            <person name="Ovreas L."/>
            <person name="Rohde M."/>
            <person name="Galperin M.Y."/>
            <person name="Jogler C."/>
        </authorList>
    </citation>
    <scope>NUCLEOTIDE SEQUENCE [LARGE SCALE GENOMIC DNA]</scope>
    <source>
        <strain evidence="1 2">Q31b</strain>
    </source>
</reference>
<sequence length="127" mass="14133">MASTLATRKQSAAIRDRMSEIRCDLPYDVDDARERVKQLTDWKYHFARRPLPILAAVAIAGYLIVPSRKREQSTIVLHHTGSEQVRALAKRGVMSGIVAAAGTMILRQAVSLAADHFTHKLKQGSRL</sequence>
<name>A0A5C6DH38_9BACT</name>
<evidence type="ECO:0000313" key="2">
    <source>
        <dbReference type="Proteomes" id="UP000315471"/>
    </source>
</evidence>
<organism evidence="1 2">
    <name type="scientific">Novipirellula aureliae</name>
    <dbReference type="NCBI Taxonomy" id="2527966"/>
    <lineage>
        <taxon>Bacteria</taxon>
        <taxon>Pseudomonadati</taxon>
        <taxon>Planctomycetota</taxon>
        <taxon>Planctomycetia</taxon>
        <taxon>Pirellulales</taxon>
        <taxon>Pirellulaceae</taxon>
        <taxon>Novipirellula</taxon>
    </lineage>
</organism>
<gene>
    <name evidence="1" type="ORF">Q31b_54200</name>
</gene>
<protein>
    <submittedName>
        <fullName evidence="1">Uncharacterized protein</fullName>
    </submittedName>
</protein>
<accession>A0A5C6DH38</accession>
<dbReference type="RefSeq" id="WP_146602500.1">
    <property type="nucleotide sequence ID" value="NZ_SJPY01000010.1"/>
</dbReference>
<dbReference type="EMBL" id="SJPY01000010">
    <property type="protein sequence ID" value="TWU35324.1"/>
    <property type="molecule type" value="Genomic_DNA"/>
</dbReference>
<dbReference type="Proteomes" id="UP000315471">
    <property type="component" value="Unassembled WGS sequence"/>
</dbReference>